<dbReference type="VEuPathDB" id="FungiDB:BO82DRAFT_163325"/>
<protein>
    <submittedName>
        <fullName evidence="3">Uncharacterized protein</fullName>
    </submittedName>
</protein>
<name>A0A319D3E5_9EURO</name>
<dbReference type="RefSeq" id="XP_025495753.1">
    <property type="nucleotide sequence ID" value="XM_025630276.1"/>
</dbReference>
<feature type="region of interest" description="Disordered" evidence="1">
    <location>
        <begin position="118"/>
        <end position="140"/>
    </location>
</feature>
<evidence type="ECO:0000256" key="2">
    <source>
        <dbReference type="SAM" id="Phobius"/>
    </source>
</evidence>
<feature type="compositionally biased region" description="Pro residues" evidence="1">
    <location>
        <begin position="119"/>
        <end position="128"/>
    </location>
</feature>
<keyword evidence="2" id="KW-0812">Transmembrane</keyword>
<gene>
    <name evidence="3" type="ORF">BO82DRAFT_163325</name>
</gene>
<evidence type="ECO:0000256" key="1">
    <source>
        <dbReference type="SAM" id="MobiDB-lite"/>
    </source>
</evidence>
<organism evidence="3 4">
    <name type="scientific">Aspergillus uvarum CBS 121591</name>
    <dbReference type="NCBI Taxonomy" id="1448315"/>
    <lineage>
        <taxon>Eukaryota</taxon>
        <taxon>Fungi</taxon>
        <taxon>Dikarya</taxon>
        <taxon>Ascomycota</taxon>
        <taxon>Pezizomycotina</taxon>
        <taxon>Eurotiomycetes</taxon>
        <taxon>Eurotiomycetidae</taxon>
        <taxon>Eurotiales</taxon>
        <taxon>Aspergillaceae</taxon>
        <taxon>Aspergillus</taxon>
        <taxon>Aspergillus subgen. Circumdati</taxon>
    </lineage>
</organism>
<dbReference type="AlphaFoldDB" id="A0A319D3E5"/>
<feature type="transmembrane region" description="Helical" evidence="2">
    <location>
        <begin position="12"/>
        <end position="38"/>
    </location>
</feature>
<evidence type="ECO:0000313" key="3">
    <source>
        <dbReference type="EMBL" id="PYH85553.1"/>
    </source>
</evidence>
<proteinExistence type="predicted"/>
<reference evidence="3 4" key="1">
    <citation type="submission" date="2016-12" db="EMBL/GenBank/DDBJ databases">
        <title>The genomes of Aspergillus section Nigri reveals drivers in fungal speciation.</title>
        <authorList>
            <consortium name="DOE Joint Genome Institute"/>
            <person name="Vesth T.C."/>
            <person name="Nybo J."/>
            <person name="Theobald S."/>
            <person name="Brandl J."/>
            <person name="Frisvad J.C."/>
            <person name="Nielsen K.F."/>
            <person name="Lyhne E.K."/>
            <person name="Kogle M.E."/>
            <person name="Kuo A."/>
            <person name="Riley R."/>
            <person name="Clum A."/>
            <person name="Nolan M."/>
            <person name="Lipzen A."/>
            <person name="Salamov A."/>
            <person name="Henrissat B."/>
            <person name="Wiebenga A."/>
            <person name="De Vries R.P."/>
            <person name="Grigoriev I.V."/>
            <person name="Mortensen U.H."/>
            <person name="Andersen M.R."/>
            <person name="Baker S.E."/>
        </authorList>
    </citation>
    <scope>NUCLEOTIDE SEQUENCE [LARGE SCALE GENOMIC DNA]</scope>
    <source>
        <strain evidence="3 4">CBS 121591</strain>
    </source>
</reference>
<dbReference type="EMBL" id="KZ821679">
    <property type="protein sequence ID" value="PYH85553.1"/>
    <property type="molecule type" value="Genomic_DNA"/>
</dbReference>
<evidence type="ECO:0000313" key="4">
    <source>
        <dbReference type="Proteomes" id="UP000248340"/>
    </source>
</evidence>
<keyword evidence="2" id="KW-0472">Membrane</keyword>
<accession>A0A319D3E5</accession>
<dbReference type="Proteomes" id="UP000248340">
    <property type="component" value="Unassembled WGS sequence"/>
</dbReference>
<sequence>MLLLPFFPLFRLFLCIILLGRILFLCLSFLNFAVALAHRPASAMFQVTTPHIVSRSESGTPLVHLLLVLIIPRLGDNTAFARRDRLADCRGASSSTHRPNLHLPLQLRPPTFEPHHHLPIPPLWPPAPQHRHPRPGPRPQ</sequence>
<dbReference type="GeneID" id="37133017"/>
<keyword evidence="4" id="KW-1185">Reference proteome</keyword>
<feature type="compositionally biased region" description="Basic residues" evidence="1">
    <location>
        <begin position="129"/>
        <end position="140"/>
    </location>
</feature>
<keyword evidence="2" id="KW-1133">Transmembrane helix</keyword>